<dbReference type="InterPro" id="IPR018528">
    <property type="entry name" value="Preph_deHydtase_CS"/>
</dbReference>
<accession>A0A0G0W938</accession>
<keyword evidence="3 8" id="KW-0028">Amino-acid biosynthesis</keyword>
<dbReference type="Gene3D" id="3.30.70.260">
    <property type="match status" value="1"/>
</dbReference>
<evidence type="ECO:0000256" key="1">
    <source>
        <dbReference type="ARBA" id="ARBA00004741"/>
    </source>
</evidence>
<dbReference type="PANTHER" id="PTHR21022:SF19">
    <property type="entry name" value="PREPHENATE DEHYDRATASE-RELATED"/>
    <property type="match status" value="1"/>
</dbReference>
<dbReference type="Pfam" id="PF01842">
    <property type="entry name" value="ACT"/>
    <property type="match status" value="1"/>
</dbReference>
<protein>
    <recommendedName>
        <fullName evidence="2 8">Prephenate dehydratase</fullName>
        <shortName evidence="8">PDT</shortName>
        <ecNumber evidence="2 8">4.2.1.51</ecNumber>
    </recommendedName>
</protein>
<sequence length="270" mass="30073">MKIAVLGPEGTFSHQAANLIDKKAEIVFVKTIRDVFEAVSEGKADKGVVPVENSVGGAVNFTLDALLDFDLNIEAEQIIPVIHHLMAPKEIELSEIKTLYLHEQTFSQCEDFIRKNMASADVVETLSNGESAKRVKENGGTSACMGPEIAAYIYGLKVIRSAVQDNRFNVTRFFVISNTETKPTGYDRTSVTVYPQIDRPGLLWEILGIFNTNKINLTKIESRPSKGKLGDYVFYLDFEGHIKEEKVKKALGALEKMAFVKALGSYERKY</sequence>
<comment type="caution">
    <text evidence="11">The sequence shown here is derived from an EMBL/GenBank/DDBJ whole genome shotgun (WGS) entry which is preliminary data.</text>
</comment>
<keyword evidence="6 8" id="KW-0456">Lyase</keyword>
<gene>
    <name evidence="8" type="primary">pheA</name>
    <name evidence="11" type="ORF">UU65_C0002G0292</name>
</gene>
<dbReference type="Proteomes" id="UP000033869">
    <property type="component" value="Unassembled WGS sequence"/>
</dbReference>
<dbReference type="Pfam" id="PF00800">
    <property type="entry name" value="PDT"/>
    <property type="match status" value="1"/>
</dbReference>
<dbReference type="GO" id="GO:0004664">
    <property type="term" value="F:prephenate dehydratase activity"/>
    <property type="evidence" value="ECO:0007669"/>
    <property type="project" value="UniProtKB-UniRule"/>
</dbReference>
<evidence type="ECO:0000256" key="4">
    <source>
        <dbReference type="ARBA" id="ARBA00023141"/>
    </source>
</evidence>
<feature type="domain" description="ACT" evidence="10">
    <location>
        <begin position="191"/>
        <end position="270"/>
    </location>
</feature>
<dbReference type="EMBL" id="LCBL01000002">
    <property type="protein sequence ID" value="KKS09514.1"/>
    <property type="molecule type" value="Genomic_DNA"/>
</dbReference>
<dbReference type="SUPFAM" id="SSF53850">
    <property type="entry name" value="Periplasmic binding protein-like II"/>
    <property type="match status" value="1"/>
</dbReference>
<reference evidence="11 12" key="1">
    <citation type="journal article" date="2015" name="Nature">
        <title>rRNA introns, odd ribosomes, and small enigmatic genomes across a large radiation of phyla.</title>
        <authorList>
            <person name="Brown C.T."/>
            <person name="Hug L.A."/>
            <person name="Thomas B.C."/>
            <person name="Sharon I."/>
            <person name="Castelle C.J."/>
            <person name="Singh A."/>
            <person name="Wilkins M.J."/>
            <person name="Williams K.H."/>
            <person name="Banfield J.F."/>
        </authorList>
    </citation>
    <scope>NUCLEOTIDE SEQUENCE [LARGE SCALE GENOMIC DNA]</scope>
</reference>
<evidence type="ECO:0000259" key="9">
    <source>
        <dbReference type="PROSITE" id="PS51171"/>
    </source>
</evidence>
<dbReference type="InterPro" id="IPR001086">
    <property type="entry name" value="Preph_deHydtase"/>
</dbReference>
<evidence type="ECO:0000256" key="6">
    <source>
        <dbReference type="ARBA" id="ARBA00023239"/>
    </source>
</evidence>
<dbReference type="EC" id="4.2.1.51" evidence="2 8"/>
<dbReference type="InterPro" id="IPR045865">
    <property type="entry name" value="ACT-like_dom_sf"/>
</dbReference>
<dbReference type="AlphaFoldDB" id="A0A0G0W938"/>
<evidence type="ECO:0000313" key="12">
    <source>
        <dbReference type="Proteomes" id="UP000033869"/>
    </source>
</evidence>
<dbReference type="GO" id="GO:0009094">
    <property type="term" value="P:L-phenylalanine biosynthetic process"/>
    <property type="evidence" value="ECO:0007669"/>
    <property type="project" value="UniProtKB-UniPathway"/>
</dbReference>
<evidence type="ECO:0000256" key="2">
    <source>
        <dbReference type="ARBA" id="ARBA00013147"/>
    </source>
</evidence>
<dbReference type="PROSITE" id="PS51171">
    <property type="entry name" value="PREPHENATE_DEHYDR_3"/>
    <property type="match status" value="1"/>
</dbReference>
<dbReference type="Gene3D" id="3.40.190.10">
    <property type="entry name" value="Periplasmic binding protein-like II"/>
    <property type="match status" value="2"/>
</dbReference>
<evidence type="ECO:0000256" key="5">
    <source>
        <dbReference type="ARBA" id="ARBA00023222"/>
    </source>
</evidence>
<evidence type="ECO:0000256" key="7">
    <source>
        <dbReference type="ARBA" id="ARBA00047848"/>
    </source>
</evidence>
<comment type="catalytic activity">
    <reaction evidence="7 8">
        <text>prephenate + H(+) = 3-phenylpyruvate + CO2 + H2O</text>
        <dbReference type="Rhea" id="RHEA:21648"/>
        <dbReference type="ChEBI" id="CHEBI:15377"/>
        <dbReference type="ChEBI" id="CHEBI:15378"/>
        <dbReference type="ChEBI" id="CHEBI:16526"/>
        <dbReference type="ChEBI" id="CHEBI:18005"/>
        <dbReference type="ChEBI" id="CHEBI:29934"/>
        <dbReference type="EC" id="4.2.1.51"/>
    </reaction>
</comment>
<dbReference type="SUPFAM" id="SSF55021">
    <property type="entry name" value="ACT-like"/>
    <property type="match status" value="1"/>
</dbReference>
<dbReference type="InterPro" id="IPR002912">
    <property type="entry name" value="ACT_dom"/>
</dbReference>
<feature type="domain" description="Prephenate dehydratase" evidence="9">
    <location>
        <begin position="2"/>
        <end position="178"/>
    </location>
</feature>
<name>A0A0G0W938_UNCC2</name>
<keyword evidence="4 8" id="KW-0057">Aromatic amino acid biosynthesis</keyword>
<dbReference type="PROSITE" id="PS51671">
    <property type="entry name" value="ACT"/>
    <property type="match status" value="1"/>
</dbReference>
<evidence type="ECO:0000259" key="10">
    <source>
        <dbReference type="PROSITE" id="PS51671"/>
    </source>
</evidence>
<keyword evidence="5 8" id="KW-0584">Phenylalanine biosynthesis</keyword>
<dbReference type="CDD" id="cd04905">
    <property type="entry name" value="ACT_CM-PDT"/>
    <property type="match status" value="1"/>
</dbReference>
<dbReference type="PANTHER" id="PTHR21022">
    <property type="entry name" value="PREPHENATE DEHYDRATASE P PROTEIN"/>
    <property type="match status" value="1"/>
</dbReference>
<evidence type="ECO:0000256" key="8">
    <source>
        <dbReference type="RuleBase" id="RU361254"/>
    </source>
</evidence>
<dbReference type="UniPathway" id="UPA00121">
    <property type="reaction ID" value="UER00345"/>
</dbReference>
<dbReference type="NCBIfam" id="NF008865">
    <property type="entry name" value="PRK11898.1"/>
    <property type="match status" value="1"/>
</dbReference>
<dbReference type="PROSITE" id="PS00858">
    <property type="entry name" value="PREPHENATE_DEHYDR_2"/>
    <property type="match status" value="1"/>
</dbReference>
<dbReference type="GO" id="GO:0005737">
    <property type="term" value="C:cytoplasm"/>
    <property type="evidence" value="ECO:0007669"/>
    <property type="project" value="TreeGrafter"/>
</dbReference>
<dbReference type="CDD" id="cd13633">
    <property type="entry name" value="PBP2_Sa-PDT_like"/>
    <property type="match status" value="1"/>
</dbReference>
<organism evidence="11 12">
    <name type="scientific">candidate division CPR2 bacterium GW2011_GWC1_41_48</name>
    <dbReference type="NCBI Taxonomy" id="1618344"/>
    <lineage>
        <taxon>Bacteria</taxon>
        <taxon>Bacteria division CPR2</taxon>
    </lineage>
</organism>
<comment type="pathway">
    <text evidence="1 8">Amino-acid biosynthesis; L-phenylalanine biosynthesis; phenylpyruvate from prephenate: step 1/1.</text>
</comment>
<proteinExistence type="predicted"/>
<evidence type="ECO:0000256" key="3">
    <source>
        <dbReference type="ARBA" id="ARBA00022605"/>
    </source>
</evidence>
<evidence type="ECO:0000313" key="11">
    <source>
        <dbReference type="EMBL" id="KKS09514.1"/>
    </source>
</evidence>